<dbReference type="OrthoDB" id="1425114at2"/>
<dbReference type="EMBL" id="VSKK01000004">
    <property type="protein sequence ID" value="TYB75753.1"/>
    <property type="molecule type" value="Genomic_DNA"/>
</dbReference>
<dbReference type="InterPro" id="IPR037171">
    <property type="entry name" value="NagB/RpiA_transferase-like"/>
</dbReference>
<dbReference type="Proteomes" id="UP000323720">
    <property type="component" value="Unassembled WGS sequence"/>
</dbReference>
<feature type="domain" description="LUD" evidence="1">
    <location>
        <begin position="37"/>
        <end position="175"/>
    </location>
</feature>
<proteinExistence type="predicted"/>
<dbReference type="InterPro" id="IPR024185">
    <property type="entry name" value="FTHF_cligase-like_sf"/>
</dbReference>
<dbReference type="Gene3D" id="3.40.50.10420">
    <property type="entry name" value="NagB/RpiA/CoA transferase-like"/>
    <property type="match status" value="1"/>
</dbReference>
<organism evidence="2 3">
    <name type="scientific">Bizionia myxarmorum</name>
    <dbReference type="NCBI Taxonomy" id="291186"/>
    <lineage>
        <taxon>Bacteria</taxon>
        <taxon>Pseudomonadati</taxon>
        <taxon>Bacteroidota</taxon>
        <taxon>Flavobacteriia</taxon>
        <taxon>Flavobacteriales</taxon>
        <taxon>Flavobacteriaceae</taxon>
        <taxon>Bizionia</taxon>
    </lineage>
</organism>
<dbReference type="RefSeq" id="WP_148404703.1">
    <property type="nucleotide sequence ID" value="NZ_VSKK01000004.1"/>
</dbReference>
<evidence type="ECO:0000313" key="3">
    <source>
        <dbReference type="Proteomes" id="UP000323720"/>
    </source>
</evidence>
<dbReference type="Pfam" id="PF02589">
    <property type="entry name" value="LUD_dom"/>
    <property type="match status" value="1"/>
</dbReference>
<evidence type="ECO:0000259" key="1">
    <source>
        <dbReference type="Pfam" id="PF02589"/>
    </source>
</evidence>
<dbReference type="InterPro" id="IPR003741">
    <property type="entry name" value="LUD_dom"/>
</dbReference>
<protein>
    <submittedName>
        <fullName evidence="2">Lactate utilization protein B/C</fullName>
    </submittedName>
</protein>
<gene>
    <name evidence="2" type="ORF">ES674_13065</name>
</gene>
<accession>A0A5D0R2G6</accession>
<sequence>MSLFRKIFGSKTDSSENELKSNERGKYMPEIKLPIDERFTINFKKNGGKFLYCENLDEVFDSLNNIILENDWEDTNVLIYDEQLRLRFENSGLNVTRVSPEATYFLTTCENLIADDGSLLISSNQIAEKRLVEFPEHVIVFATTSQITGSIGEGLRGIKNNNTTKIPTNITTIKHFKTLDTKEKEEDFMNYGSNSKNLYLLLLEDL</sequence>
<name>A0A5D0R2G6_9FLAO</name>
<dbReference type="SUPFAM" id="SSF100950">
    <property type="entry name" value="NagB/RpiA/CoA transferase-like"/>
    <property type="match status" value="1"/>
</dbReference>
<reference evidence="2 3" key="1">
    <citation type="submission" date="2019-08" db="EMBL/GenBank/DDBJ databases">
        <title>Genomes of Antarctic Bizionia species.</title>
        <authorList>
            <person name="Bowman J.P."/>
        </authorList>
    </citation>
    <scope>NUCLEOTIDE SEQUENCE [LARGE SCALE GENOMIC DNA]</scope>
    <source>
        <strain evidence="2 3">ADA-4</strain>
    </source>
</reference>
<keyword evidence="3" id="KW-1185">Reference proteome</keyword>
<evidence type="ECO:0000313" key="2">
    <source>
        <dbReference type="EMBL" id="TYB75753.1"/>
    </source>
</evidence>
<comment type="caution">
    <text evidence="2">The sequence shown here is derived from an EMBL/GenBank/DDBJ whole genome shotgun (WGS) entry which is preliminary data.</text>
</comment>
<dbReference type="AlphaFoldDB" id="A0A5D0R2G6"/>